<dbReference type="Proteomes" id="UP000275078">
    <property type="component" value="Unassembled WGS sequence"/>
</dbReference>
<evidence type="ECO:0000313" key="2">
    <source>
        <dbReference type="EMBL" id="RPA74079.1"/>
    </source>
</evidence>
<feature type="compositionally biased region" description="Basic residues" evidence="1">
    <location>
        <begin position="92"/>
        <end position="102"/>
    </location>
</feature>
<feature type="region of interest" description="Disordered" evidence="1">
    <location>
        <begin position="86"/>
        <end position="123"/>
    </location>
</feature>
<accession>A0A3N4HJQ4</accession>
<feature type="compositionally biased region" description="Low complexity" evidence="1">
    <location>
        <begin position="27"/>
        <end position="43"/>
    </location>
</feature>
<evidence type="ECO:0000256" key="1">
    <source>
        <dbReference type="SAM" id="MobiDB-lite"/>
    </source>
</evidence>
<reference evidence="2 3" key="1">
    <citation type="journal article" date="2018" name="Nat. Ecol. Evol.">
        <title>Pezizomycetes genomes reveal the molecular basis of ectomycorrhizal truffle lifestyle.</title>
        <authorList>
            <person name="Murat C."/>
            <person name="Payen T."/>
            <person name="Noel B."/>
            <person name="Kuo A."/>
            <person name="Morin E."/>
            <person name="Chen J."/>
            <person name="Kohler A."/>
            <person name="Krizsan K."/>
            <person name="Balestrini R."/>
            <person name="Da Silva C."/>
            <person name="Montanini B."/>
            <person name="Hainaut M."/>
            <person name="Levati E."/>
            <person name="Barry K.W."/>
            <person name="Belfiori B."/>
            <person name="Cichocki N."/>
            <person name="Clum A."/>
            <person name="Dockter R.B."/>
            <person name="Fauchery L."/>
            <person name="Guy J."/>
            <person name="Iotti M."/>
            <person name="Le Tacon F."/>
            <person name="Lindquist E.A."/>
            <person name="Lipzen A."/>
            <person name="Malagnac F."/>
            <person name="Mello A."/>
            <person name="Molinier V."/>
            <person name="Miyauchi S."/>
            <person name="Poulain J."/>
            <person name="Riccioni C."/>
            <person name="Rubini A."/>
            <person name="Sitrit Y."/>
            <person name="Splivallo R."/>
            <person name="Traeger S."/>
            <person name="Wang M."/>
            <person name="Zifcakova L."/>
            <person name="Wipf D."/>
            <person name="Zambonelli A."/>
            <person name="Paolocci F."/>
            <person name="Nowrousian M."/>
            <person name="Ottonello S."/>
            <person name="Baldrian P."/>
            <person name="Spatafora J.W."/>
            <person name="Henrissat B."/>
            <person name="Nagy L.G."/>
            <person name="Aury J.M."/>
            <person name="Wincker P."/>
            <person name="Grigoriev I.V."/>
            <person name="Bonfante P."/>
            <person name="Martin F.M."/>
        </authorList>
    </citation>
    <scope>NUCLEOTIDE SEQUENCE [LARGE SCALE GENOMIC DNA]</scope>
    <source>
        <strain evidence="2 3">RN42</strain>
    </source>
</reference>
<feature type="compositionally biased region" description="Polar residues" evidence="1">
    <location>
        <begin position="44"/>
        <end position="58"/>
    </location>
</feature>
<gene>
    <name evidence="2" type="ORF">BJ508DRAFT_366419</name>
</gene>
<evidence type="ECO:0000313" key="3">
    <source>
        <dbReference type="Proteomes" id="UP000275078"/>
    </source>
</evidence>
<feature type="region of interest" description="Disordered" evidence="1">
    <location>
        <begin position="1"/>
        <end position="58"/>
    </location>
</feature>
<organism evidence="2 3">
    <name type="scientific">Ascobolus immersus RN42</name>
    <dbReference type="NCBI Taxonomy" id="1160509"/>
    <lineage>
        <taxon>Eukaryota</taxon>
        <taxon>Fungi</taxon>
        <taxon>Dikarya</taxon>
        <taxon>Ascomycota</taxon>
        <taxon>Pezizomycotina</taxon>
        <taxon>Pezizomycetes</taxon>
        <taxon>Pezizales</taxon>
        <taxon>Ascobolaceae</taxon>
        <taxon>Ascobolus</taxon>
    </lineage>
</organism>
<sequence>MPSRFTFTGSNKNNGSARQRRSQLKDSGASQARSQAQATRSQANHTQARRSANPSARNVNIQNLPVEISLLTLGMVNGMAIRAVDDTTSSHSARKRRSRRANRNTGESNRNHNRRHGRRSSHRLEIEQEMEDLQAEYDDLDSAPASKASDQTISFISHSVYDKEIEQHARFHEYQMSMGEMEKFECLRRQMGRADGVHFNAKNDMERDLAFEGYFGSFDGLLTLFRDLTHLSSKAKFCCEEWEEETPDKYLGSLDRIMAVMTSMVDLSTGTEYSCEEWEEETPDKYLGSLDGLITVMTSMADMSTKTEYSYEDEADAIHYDFDGGFDSNFVELMQGLAGLSSGSN</sequence>
<dbReference type="AlphaFoldDB" id="A0A3N4HJQ4"/>
<name>A0A3N4HJQ4_ASCIM</name>
<proteinExistence type="predicted"/>
<protein>
    <submittedName>
        <fullName evidence="2">Uncharacterized protein</fullName>
    </submittedName>
</protein>
<feature type="compositionally biased region" description="Basic residues" evidence="1">
    <location>
        <begin position="111"/>
        <end position="121"/>
    </location>
</feature>
<feature type="compositionally biased region" description="Polar residues" evidence="1">
    <location>
        <begin position="1"/>
        <end position="17"/>
    </location>
</feature>
<keyword evidence="3" id="KW-1185">Reference proteome</keyword>
<dbReference type="EMBL" id="ML119801">
    <property type="protein sequence ID" value="RPA74079.1"/>
    <property type="molecule type" value="Genomic_DNA"/>
</dbReference>